<accession>A0A372NXK1</accession>
<dbReference type="SUPFAM" id="SSF53807">
    <property type="entry name" value="Helical backbone' metal receptor"/>
    <property type="match status" value="1"/>
</dbReference>
<organism evidence="3 4">
    <name type="scientific">Mucilaginibacter conchicola</name>
    <dbReference type="NCBI Taxonomy" id="2303333"/>
    <lineage>
        <taxon>Bacteria</taxon>
        <taxon>Pseudomonadati</taxon>
        <taxon>Bacteroidota</taxon>
        <taxon>Sphingobacteriia</taxon>
        <taxon>Sphingobacteriales</taxon>
        <taxon>Sphingobacteriaceae</taxon>
        <taxon>Mucilaginibacter</taxon>
    </lineage>
</organism>
<gene>
    <name evidence="3" type="ORF">D0C36_03570</name>
</gene>
<dbReference type="InterPro" id="IPR002491">
    <property type="entry name" value="ABC_transptr_periplasmic_BD"/>
</dbReference>
<comment type="caution">
    <text evidence="3">The sequence shown here is derived from an EMBL/GenBank/DDBJ whole genome shotgun (WGS) entry which is preliminary data.</text>
</comment>
<protein>
    <submittedName>
        <fullName evidence="3">Hemin ABC transporter substrate-binding protein</fullName>
    </submittedName>
</protein>
<evidence type="ECO:0000313" key="3">
    <source>
        <dbReference type="EMBL" id="RFZ94634.1"/>
    </source>
</evidence>
<evidence type="ECO:0000259" key="2">
    <source>
        <dbReference type="PROSITE" id="PS50983"/>
    </source>
</evidence>
<dbReference type="PANTHER" id="PTHR30535">
    <property type="entry name" value="VITAMIN B12-BINDING PROTEIN"/>
    <property type="match status" value="1"/>
</dbReference>
<dbReference type="Pfam" id="PF01497">
    <property type="entry name" value="Peripla_BP_2"/>
    <property type="match status" value="1"/>
</dbReference>
<dbReference type="RefSeq" id="WP_117390195.1">
    <property type="nucleotide sequence ID" value="NZ_QWDC01000001.1"/>
</dbReference>
<reference evidence="3 4" key="1">
    <citation type="submission" date="2018-08" db="EMBL/GenBank/DDBJ databases">
        <title>Mucilaginibacter sp. MYSH2.</title>
        <authorList>
            <person name="Seo T."/>
        </authorList>
    </citation>
    <scope>NUCLEOTIDE SEQUENCE [LARGE SCALE GENOMIC DNA]</scope>
    <source>
        <strain evidence="3 4">MYSH2</strain>
    </source>
</reference>
<dbReference type="OrthoDB" id="9797736at2"/>
<keyword evidence="1" id="KW-0732">Signal</keyword>
<feature type="signal peptide" evidence="1">
    <location>
        <begin position="1"/>
        <end position="20"/>
    </location>
</feature>
<name>A0A372NXK1_9SPHI</name>
<keyword evidence="4" id="KW-1185">Reference proteome</keyword>
<dbReference type="PROSITE" id="PS50983">
    <property type="entry name" value="FE_B12_PBP"/>
    <property type="match status" value="1"/>
</dbReference>
<dbReference type="EMBL" id="QWDC01000001">
    <property type="protein sequence ID" value="RFZ94634.1"/>
    <property type="molecule type" value="Genomic_DNA"/>
</dbReference>
<feature type="chain" id="PRO_5016821130" evidence="1">
    <location>
        <begin position="21"/>
        <end position="275"/>
    </location>
</feature>
<feature type="domain" description="Fe/B12 periplasmic-binding" evidence="2">
    <location>
        <begin position="24"/>
        <end position="275"/>
    </location>
</feature>
<dbReference type="PANTHER" id="PTHR30535:SF4">
    <property type="entry name" value="HEMIN-BINDING PERIPLASMIC PROTEIN HMUT"/>
    <property type="match status" value="1"/>
</dbReference>
<sequence>MKNSLWVIVILTLFSLNTYAAPSRIICLNGALTETVDALGFGKQIVAVDVTSTYPAYVNQLPKVSKNRSVSAEGLLSFSPDLILAPENTVSKEIEYQLQSAGVKLVVFKQQYSYPGSIAFIKAVSVALGVPEKGNALAKEQETKVNAALNKVKQHPTNAKVLFIYARGTGVMMVAGKNTSLDAIINLAGAKNAVSEFSEFKPYTTEALVKANPDAILMFDFGFSSLGGLDAILKLPGMQQTNAGKNKKIIQMDGDLLTNFSTRLDKAITDLNAKL</sequence>
<evidence type="ECO:0000256" key="1">
    <source>
        <dbReference type="SAM" id="SignalP"/>
    </source>
</evidence>
<dbReference type="Gene3D" id="3.40.50.1980">
    <property type="entry name" value="Nitrogenase molybdenum iron protein domain"/>
    <property type="match status" value="2"/>
</dbReference>
<dbReference type="Proteomes" id="UP000264217">
    <property type="component" value="Unassembled WGS sequence"/>
</dbReference>
<evidence type="ECO:0000313" key="4">
    <source>
        <dbReference type="Proteomes" id="UP000264217"/>
    </source>
</evidence>
<proteinExistence type="predicted"/>
<dbReference type="AlphaFoldDB" id="A0A372NXK1"/>
<dbReference type="InterPro" id="IPR050902">
    <property type="entry name" value="ABC_Transporter_SBP"/>
</dbReference>